<organism evidence="1 2">
    <name type="scientific">Bifidobacterium animalis subsp. animalis MCC 0483</name>
    <dbReference type="NCBI Taxonomy" id="1365955"/>
    <lineage>
        <taxon>Bacteria</taxon>
        <taxon>Bacillati</taxon>
        <taxon>Actinomycetota</taxon>
        <taxon>Actinomycetes</taxon>
        <taxon>Bifidobacteriales</taxon>
        <taxon>Bifidobacteriaceae</taxon>
        <taxon>Bifidobacterium</taxon>
    </lineage>
</organism>
<dbReference type="AlphaFoldDB" id="A0AB34TB47"/>
<proteinExistence type="predicted"/>
<gene>
    <name evidence="1" type="ORF">BAAM0483_01935</name>
</gene>
<dbReference type="EMBL" id="AWFK01000004">
    <property type="protein sequence ID" value="KOA51047.1"/>
    <property type="molecule type" value="Genomic_DNA"/>
</dbReference>
<dbReference type="Proteomes" id="UP000037239">
    <property type="component" value="Unassembled WGS sequence"/>
</dbReference>
<protein>
    <recommendedName>
        <fullName evidence="3">Nucleoside 2-deoxyribosyltransferase</fullName>
    </recommendedName>
</protein>
<reference evidence="1 2" key="1">
    <citation type="journal article" date="2015" name="Int J Genomics">
        <title>Comparative Genomics Revealed Genetic Diversity and Species/Strain-Level Differences in Carbohydrate Metabolism of Three Probiotic Bifidobacterial Species.</title>
        <authorList>
            <person name="Odamaki T."/>
            <person name="Horigome A."/>
            <person name="Sugahara H."/>
            <person name="Hashikura N."/>
            <person name="Minami J."/>
            <person name="Xiao J.Z."/>
            <person name="Abe F."/>
        </authorList>
    </citation>
    <scope>NUCLEOTIDE SEQUENCE [LARGE SCALE GENOMIC DNA]</scope>
    <source>
        <strain evidence="1 2">MCC 0483</strain>
    </source>
</reference>
<accession>A0AB34TB47</accession>
<sequence>MVAGDPYRLIGNLQDAFEEVKHPAVLHFPNAGLQYRQIAVMMPFGYTHYPNPESDPVYRAIKKASGAVGYESKRVDEIKEPGRITDDILRLISASPIVVAVLTGANPNVYYEMGLAHARGKIVIPIIEKGERLPFNISVFRTIFYHNDHHGFEGLSEDVEAALRELGI</sequence>
<dbReference type="Gene3D" id="3.40.50.450">
    <property type="match status" value="1"/>
</dbReference>
<name>A0AB34TB47_9BIFI</name>
<comment type="caution">
    <text evidence="1">The sequence shown here is derived from an EMBL/GenBank/DDBJ whole genome shotgun (WGS) entry which is preliminary data.</text>
</comment>
<evidence type="ECO:0000313" key="1">
    <source>
        <dbReference type="EMBL" id="KOA51047.1"/>
    </source>
</evidence>
<dbReference type="SUPFAM" id="SSF52309">
    <property type="entry name" value="N-(deoxy)ribosyltransferase-like"/>
    <property type="match status" value="1"/>
</dbReference>
<evidence type="ECO:0008006" key="3">
    <source>
        <dbReference type="Google" id="ProtNLM"/>
    </source>
</evidence>
<evidence type="ECO:0000313" key="2">
    <source>
        <dbReference type="Proteomes" id="UP000037239"/>
    </source>
</evidence>